<evidence type="ECO:0000313" key="1">
    <source>
        <dbReference type="EMBL" id="AKH46630.1"/>
    </source>
</evidence>
<organism evidence="1">
    <name type="scientific">uncultured marine virus</name>
    <dbReference type="NCBI Taxonomy" id="186617"/>
    <lineage>
        <taxon>Viruses</taxon>
        <taxon>environmental samples</taxon>
    </lineage>
</organism>
<accession>A0A0F7L3V6</accession>
<reference evidence="1" key="1">
    <citation type="journal article" date="2015" name="Front. Microbiol.">
        <title>Combining genomic sequencing methods to explore viral diversity and reveal potential virus-host interactions.</title>
        <authorList>
            <person name="Chow C.E."/>
            <person name="Winget D.M."/>
            <person name="White R.A.III."/>
            <person name="Hallam S.J."/>
            <person name="Suttle C.A."/>
        </authorList>
    </citation>
    <scope>NUCLEOTIDE SEQUENCE</scope>
    <source>
        <strain evidence="1">Anoxic2_1</strain>
    </source>
</reference>
<sequence length="62" mass="6507">MASMASSGLRVPRRRSSRAWSRCSARCAACSGTTARSGSTWAIATALLHPGSAAPMQWVRVA</sequence>
<reference evidence="1" key="2">
    <citation type="submission" date="2015-03" db="EMBL/GenBank/DDBJ databases">
        <authorList>
            <person name="Chow C.-E.T."/>
            <person name="Winget D.M."/>
            <person name="White R.A.III."/>
            <person name="Hallam S.J."/>
            <person name="Suttle C.A."/>
        </authorList>
    </citation>
    <scope>NUCLEOTIDE SEQUENCE</scope>
    <source>
        <strain evidence="1">Anoxic2_1</strain>
    </source>
</reference>
<proteinExistence type="predicted"/>
<dbReference type="EMBL" id="KR029585">
    <property type="protein sequence ID" value="AKH46630.1"/>
    <property type="molecule type" value="Genomic_DNA"/>
</dbReference>
<name>A0A0F7L3V6_9VIRU</name>
<protein>
    <submittedName>
        <fullName evidence="1">Uncharacterized protein</fullName>
    </submittedName>
</protein>